<dbReference type="EMBL" id="JACEHE010000001">
    <property type="protein sequence ID" value="MBA2944683.1"/>
    <property type="molecule type" value="Genomic_DNA"/>
</dbReference>
<keyword evidence="4" id="KW-0479">Metal-binding</keyword>
<evidence type="ECO:0000256" key="1">
    <source>
        <dbReference type="ARBA" id="ARBA00001933"/>
    </source>
</evidence>
<accession>A0A7W0DHB3</accession>
<evidence type="ECO:0000256" key="7">
    <source>
        <dbReference type="ARBA" id="ARBA00023014"/>
    </source>
</evidence>
<dbReference type="Proteomes" id="UP000545761">
    <property type="component" value="Unassembled WGS sequence"/>
</dbReference>
<reference evidence="10 11" key="1">
    <citation type="submission" date="2020-07" db="EMBL/GenBank/DDBJ databases">
        <title>Streptomyces isolated from Indian soil.</title>
        <authorList>
            <person name="Mandal S."/>
            <person name="Maiti P.K."/>
        </authorList>
    </citation>
    <scope>NUCLEOTIDE SEQUENCE [LARGE SCALE GENOMIC DNA]</scope>
    <source>
        <strain evidence="10 11">PSKA28</strain>
    </source>
</reference>
<dbReference type="InterPro" id="IPR015422">
    <property type="entry name" value="PyrdxlP-dep_Trfase_small"/>
</dbReference>
<dbReference type="InterPro" id="IPR015421">
    <property type="entry name" value="PyrdxlP-dep_Trfase_major"/>
</dbReference>
<comment type="catalytic activity">
    <reaction evidence="8">
        <text>(sulfur carrier)-H + L-cysteine = (sulfur carrier)-SH + L-alanine</text>
        <dbReference type="Rhea" id="RHEA:43892"/>
        <dbReference type="Rhea" id="RHEA-COMP:14737"/>
        <dbReference type="Rhea" id="RHEA-COMP:14739"/>
        <dbReference type="ChEBI" id="CHEBI:29917"/>
        <dbReference type="ChEBI" id="CHEBI:35235"/>
        <dbReference type="ChEBI" id="CHEBI:57972"/>
        <dbReference type="ChEBI" id="CHEBI:64428"/>
        <dbReference type="EC" id="2.8.1.7"/>
    </reaction>
</comment>
<feature type="domain" description="Aminotransferase class V" evidence="9">
    <location>
        <begin position="3"/>
        <end position="370"/>
    </location>
</feature>
<dbReference type="PANTHER" id="PTHR11601">
    <property type="entry name" value="CYSTEINE DESULFURYLASE FAMILY MEMBER"/>
    <property type="match status" value="1"/>
</dbReference>
<keyword evidence="6" id="KW-0408">Iron</keyword>
<dbReference type="GO" id="GO:0051536">
    <property type="term" value="F:iron-sulfur cluster binding"/>
    <property type="evidence" value="ECO:0007669"/>
    <property type="project" value="UniProtKB-KW"/>
</dbReference>
<evidence type="ECO:0000256" key="2">
    <source>
        <dbReference type="ARBA" id="ARBA00006490"/>
    </source>
</evidence>
<dbReference type="Pfam" id="PF00266">
    <property type="entry name" value="Aminotran_5"/>
    <property type="match status" value="1"/>
</dbReference>
<dbReference type="InterPro" id="IPR016454">
    <property type="entry name" value="Cysteine_dSase"/>
</dbReference>
<dbReference type="PIRSF" id="PIRSF005572">
    <property type="entry name" value="NifS"/>
    <property type="match status" value="1"/>
</dbReference>
<evidence type="ECO:0000259" key="9">
    <source>
        <dbReference type="Pfam" id="PF00266"/>
    </source>
</evidence>
<comment type="similarity">
    <text evidence="2">Belongs to the class-V pyridoxal-phosphate-dependent aminotransferase family. NifS/IscS subfamily.</text>
</comment>
<evidence type="ECO:0000313" key="10">
    <source>
        <dbReference type="EMBL" id="MBA2944683.1"/>
    </source>
</evidence>
<dbReference type="InterPro" id="IPR015424">
    <property type="entry name" value="PyrdxlP-dep_Trfase"/>
</dbReference>
<name>A0A7W0DHB3_9ACTN</name>
<dbReference type="Gene3D" id="1.10.260.50">
    <property type="match status" value="1"/>
</dbReference>
<evidence type="ECO:0000256" key="3">
    <source>
        <dbReference type="ARBA" id="ARBA00022679"/>
    </source>
</evidence>
<gene>
    <name evidence="10" type="ORF">H1D24_02290</name>
</gene>
<organism evidence="10 11">
    <name type="scientific">Streptomyces himalayensis subsp. himalayensis</name>
    <dbReference type="NCBI Taxonomy" id="2756131"/>
    <lineage>
        <taxon>Bacteria</taxon>
        <taxon>Bacillati</taxon>
        <taxon>Actinomycetota</taxon>
        <taxon>Actinomycetes</taxon>
        <taxon>Kitasatosporales</taxon>
        <taxon>Streptomycetaceae</taxon>
        <taxon>Streptomyces</taxon>
        <taxon>Streptomyces himalayensis</taxon>
    </lineage>
</organism>
<keyword evidence="7" id="KW-0411">Iron-sulfur</keyword>
<comment type="caution">
    <text evidence="10">The sequence shown here is derived from an EMBL/GenBank/DDBJ whole genome shotgun (WGS) entry which is preliminary data.</text>
</comment>
<keyword evidence="3" id="KW-0808">Transferase</keyword>
<dbReference type="GO" id="GO:0031071">
    <property type="term" value="F:cysteine desulfurase activity"/>
    <property type="evidence" value="ECO:0007669"/>
    <property type="project" value="UniProtKB-EC"/>
</dbReference>
<evidence type="ECO:0000313" key="11">
    <source>
        <dbReference type="Proteomes" id="UP000545761"/>
    </source>
</evidence>
<dbReference type="InterPro" id="IPR000192">
    <property type="entry name" value="Aminotrans_V_dom"/>
</dbReference>
<comment type="cofactor">
    <cofactor evidence="1">
        <name>pyridoxal 5'-phosphate</name>
        <dbReference type="ChEBI" id="CHEBI:597326"/>
    </cofactor>
</comment>
<proteinExistence type="inferred from homology"/>
<protein>
    <submittedName>
        <fullName evidence="10">Cysteine desulfurase</fullName>
    </submittedName>
</protein>
<dbReference type="GO" id="GO:0046872">
    <property type="term" value="F:metal ion binding"/>
    <property type="evidence" value="ECO:0007669"/>
    <property type="project" value="UniProtKB-KW"/>
</dbReference>
<keyword evidence="5" id="KW-0663">Pyridoxal phosphate</keyword>
<dbReference type="PANTHER" id="PTHR11601:SF34">
    <property type="entry name" value="CYSTEINE DESULFURASE"/>
    <property type="match status" value="1"/>
</dbReference>
<dbReference type="RefSeq" id="WP_181655613.1">
    <property type="nucleotide sequence ID" value="NZ_JACEHE010000001.1"/>
</dbReference>
<dbReference type="AlphaFoldDB" id="A0A7W0DHB3"/>
<evidence type="ECO:0000256" key="4">
    <source>
        <dbReference type="ARBA" id="ARBA00022723"/>
    </source>
</evidence>
<sequence length="387" mass="40342">MAYLDHAATTPMLPEAIEAMTAQLTVTGNASSLHAAGRRARRTVEEARETLAEALGARPSEVVFTSGGTEADNLAVKGLFWARRGADPARTRVLASPVEHHAVLDAVHWLGEHEGATVEYLPVDTYGRVHPEVLREAIERNPDDVALVSVMWANNEIGTVMPVGQLTAVAAEFGVPVHADAVQAFGQVPVDFGASGLAAMTVSGHKIGGPYGIGALLLGREYSPVPVLHGGGQERHVRSGTLDVPAVAAFAVAGRLAAEQREWFAREIGGLRDELIDAVRKAVPDAILGGDPVDRLPANAHFTFPGCEGDSLLLLLDAQGIECSTGSACTAGVAQPSHVLLATGTDPDLARGTLRFSLGHTSTKADVDAVAQAIGPAVERARTAGLT</sequence>
<evidence type="ECO:0000256" key="6">
    <source>
        <dbReference type="ARBA" id="ARBA00023004"/>
    </source>
</evidence>
<evidence type="ECO:0000256" key="8">
    <source>
        <dbReference type="ARBA" id="ARBA00050776"/>
    </source>
</evidence>
<dbReference type="Gene3D" id="3.40.640.10">
    <property type="entry name" value="Type I PLP-dependent aspartate aminotransferase-like (Major domain)"/>
    <property type="match status" value="1"/>
</dbReference>
<dbReference type="FunFam" id="3.40.640.10:FF:000084">
    <property type="entry name" value="IscS-like cysteine desulfurase"/>
    <property type="match status" value="1"/>
</dbReference>
<evidence type="ECO:0000256" key="5">
    <source>
        <dbReference type="ARBA" id="ARBA00022898"/>
    </source>
</evidence>
<dbReference type="SUPFAM" id="SSF53383">
    <property type="entry name" value="PLP-dependent transferases"/>
    <property type="match status" value="1"/>
</dbReference>
<dbReference type="Gene3D" id="3.90.1150.10">
    <property type="entry name" value="Aspartate Aminotransferase, domain 1"/>
    <property type="match status" value="1"/>
</dbReference>